<feature type="compositionally biased region" description="Basic and acidic residues" evidence="1">
    <location>
        <begin position="1"/>
        <end position="14"/>
    </location>
</feature>
<dbReference type="GO" id="GO:0016747">
    <property type="term" value="F:acyltransferase activity, transferring groups other than amino-acyl groups"/>
    <property type="evidence" value="ECO:0007669"/>
    <property type="project" value="InterPro"/>
</dbReference>
<feature type="compositionally biased region" description="Basic residues" evidence="1">
    <location>
        <begin position="19"/>
        <end position="29"/>
    </location>
</feature>
<feature type="compositionally biased region" description="Basic residues" evidence="1">
    <location>
        <begin position="49"/>
        <end position="73"/>
    </location>
</feature>
<feature type="region of interest" description="Disordered" evidence="1">
    <location>
        <begin position="1"/>
        <end position="86"/>
    </location>
</feature>
<evidence type="ECO:0000313" key="4">
    <source>
        <dbReference type="EMBL" id="PZF83350.1"/>
    </source>
</evidence>
<dbReference type="Pfam" id="PF00108">
    <property type="entry name" value="Thiolase_N"/>
    <property type="match status" value="1"/>
</dbReference>
<dbReference type="EMBL" id="POTW01000026">
    <property type="protein sequence ID" value="PZF83350.1"/>
    <property type="molecule type" value="Genomic_DNA"/>
</dbReference>
<proteinExistence type="predicted"/>
<sequence length="489" mass="52063">MGRGDPLRGRDRRTVASQRVRRRTGRRQGRSSGADGGGRGDPRGAARGVPRRTRHHPPVRTRRHAAAGRRLLRPHLPEPGPGPAQARAGQVAMRRVAVVGVGQLPFRSRYPADRFDELAMMAAKRALADAGLVAGDVTSAVYSVYSELLIRQGTPDVMIHDYLGLNGRPGQRVTAGAASGGYAVKTAWADVASGFSDVVLCLGVQKALDVDDPETGQRADAALEAESMTLDTTWHLPFSQQPWALLLTAHMDKFGGPTEEQIARVAVKNRANAVRNPNAHLRRPVTVEEVLDSRLTNWPTTMFESCLYGEAASAVVLVAEELVRPEQRPVWITGVGTCHHNSTDEMSADDAGRVWPLYGASRQAYRMAGVTDPRTELDVVELNDLVAGLELMSYAELGLCAPGEGGALIDEGFTAFDGPLPVNPSGGRIGAGHIAGVSGIYSTGEIVQQLRGEAGERQVPIRAGRGLACMVGGAGLGLGAAIVLERDGR</sequence>
<feature type="domain" description="Thiolase C-terminal" evidence="3">
    <location>
        <begin position="354"/>
        <end position="475"/>
    </location>
</feature>
<evidence type="ECO:0000313" key="5">
    <source>
        <dbReference type="Proteomes" id="UP000248764"/>
    </source>
</evidence>
<dbReference type="PANTHER" id="PTHR42870:SF1">
    <property type="entry name" value="NON-SPECIFIC LIPID-TRANSFER PROTEIN-LIKE 2"/>
    <property type="match status" value="1"/>
</dbReference>
<gene>
    <name evidence="4" type="ORF">C1I92_12985</name>
</gene>
<dbReference type="PANTHER" id="PTHR42870">
    <property type="entry name" value="ACETYL-COA C-ACETYLTRANSFERASE"/>
    <property type="match status" value="1"/>
</dbReference>
<keyword evidence="5" id="KW-1185">Reference proteome</keyword>
<protein>
    <recommendedName>
        <fullName evidence="6">Thiolase</fullName>
    </recommendedName>
</protein>
<reference evidence="4 5" key="1">
    <citation type="submission" date="2018-01" db="EMBL/GenBank/DDBJ databases">
        <title>Draft genome sequence of Jiangella sp. GTF31.</title>
        <authorList>
            <person name="Sahin N."/>
            <person name="Ay H."/>
            <person name="Saygin H."/>
        </authorList>
    </citation>
    <scope>NUCLEOTIDE SEQUENCE [LARGE SCALE GENOMIC DNA]</scope>
    <source>
        <strain evidence="4 5">GTF31</strain>
    </source>
</reference>
<dbReference type="InterPro" id="IPR016039">
    <property type="entry name" value="Thiolase-like"/>
</dbReference>
<dbReference type="Pfam" id="PF22691">
    <property type="entry name" value="Thiolase_C_1"/>
    <property type="match status" value="1"/>
</dbReference>
<evidence type="ECO:0000259" key="3">
    <source>
        <dbReference type="Pfam" id="PF22691"/>
    </source>
</evidence>
<accession>A0A2W2BDF7</accession>
<evidence type="ECO:0000259" key="2">
    <source>
        <dbReference type="Pfam" id="PF00108"/>
    </source>
</evidence>
<dbReference type="SUPFAM" id="SSF53901">
    <property type="entry name" value="Thiolase-like"/>
    <property type="match status" value="2"/>
</dbReference>
<dbReference type="InterPro" id="IPR020616">
    <property type="entry name" value="Thiolase_N"/>
</dbReference>
<feature type="domain" description="Thiolase N-terminal" evidence="2">
    <location>
        <begin position="109"/>
        <end position="284"/>
    </location>
</feature>
<dbReference type="InterPro" id="IPR055140">
    <property type="entry name" value="Thiolase_C_2"/>
</dbReference>
<dbReference type="AlphaFoldDB" id="A0A2W2BDF7"/>
<dbReference type="CDD" id="cd00829">
    <property type="entry name" value="SCP-x_thiolase"/>
    <property type="match status" value="1"/>
</dbReference>
<evidence type="ECO:0008006" key="6">
    <source>
        <dbReference type="Google" id="ProtNLM"/>
    </source>
</evidence>
<evidence type="ECO:0000256" key="1">
    <source>
        <dbReference type="SAM" id="MobiDB-lite"/>
    </source>
</evidence>
<organism evidence="4 5">
    <name type="scientific">Jiangella anatolica</name>
    <dbReference type="NCBI Taxonomy" id="2670374"/>
    <lineage>
        <taxon>Bacteria</taxon>
        <taxon>Bacillati</taxon>
        <taxon>Actinomycetota</taxon>
        <taxon>Actinomycetes</taxon>
        <taxon>Jiangellales</taxon>
        <taxon>Jiangellaceae</taxon>
        <taxon>Jiangella</taxon>
    </lineage>
</organism>
<comment type="caution">
    <text evidence="4">The sequence shown here is derived from an EMBL/GenBank/DDBJ whole genome shotgun (WGS) entry which is preliminary data.</text>
</comment>
<dbReference type="Proteomes" id="UP000248764">
    <property type="component" value="Unassembled WGS sequence"/>
</dbReference>
<dbReference type="Gene3D" id="3.40.47.10">
    <property type="match status" value="1"/>
</dbReference>
<name>A0A2W2BDF7_9ACTN</name>